<accession>A0A0B0DJQ3</accession>
<dbReference type="Proteomes" id="UP000030664">
    <property type="component" value="Unassembled WGS sequence"/>
</dbReference>
<comment type="caution">
    <text evidence="2">The sequence shown here is derived from an EMBL/GenBank/DDBJ whole genome shotgun (WGS) entry which is preliminary data.</text>
</comment>
<dbReference type="EMBL" id="JROM01000007">
    <property type="protein sequence ID" value="KHE75444.1"/>
    <property type="molecule type" value="Genomic_DNA"/>
</dbReference>
<dbReference type="PANTHER" id="PTHR42951">
    <property type="entry name" value="METALLO-BETA-LACTAMASE DOMAIN-CONTAINING"/>
    <property type="match status" value="1"/>
</dbReference>
<gene>
    <name evidence="2" type="ORF">AS25_01035</name>
</gene>
<proteinExistence type="predicted"/>
<name>A0A0B0DJQ3_9MICC</name>
<dbReference type="SMART" id="SM00849">
    <property type="entry name" value="Lactamase_B"/>
    <property type="match status" value="1"/>
</dbReference>
<dbReference type="RefSeq" id="WP_035959847.1">
    <property type="nucleotide sequence ID" value="NZ_JBBCYO010000001.1"/>
</dbReference>
<dbReference type="InterPro" id="IPR036866">
    <property type="entry name" value="RibonucZ/Hydroxyglut_hydro"/>
</dbReference>
<evidence type="ECO:0000259" key="1">
    <source>
        <dbReference type="SMART" id="SM00849"/>
    </source>
</evidence>
<dbReference type="AlphaFoldDB" id="A0A0B0DJQ3"/>
<organism evidence="2 3">
    <name type="scientific">Kocuria marina</name>
    <dbReference type="NCBI Taxonomy" id="223184"/>
    <lineage>
        <taxon>Bacteria</taxon>
        <taxon>Bacillati</taxon>
        <taxon>Actinomycetota</taxon>
        <taxon>Actinomycetes</taxon>
        <taxon>Micrococcales</taxon>
        <taxon>Micrococcaceae</taxon>
        <taxon>Kocuria</taxon>
    </lineage>
</organism>
<dbReference type="CDD" id="cd07721">
    <property type="entry name" value="yflN-like_MBL-fold"/>
    <property type="match status" value="1"/>
</dbReference>
<evidence type="ECO:0000313" key="3">
    <source>
        <dbReference type="Proteomes" id="UP000030664"/>
    </source>
</evidence>
<dbReference type="InterPro" id="IPR001279">
    <property type="entry name" value="Metallo-B-lactamas"/>
</dbReference>
<dbReference type="eggNOG" id="COG0491">
    <property type="taxonomic scope" value="Bacteria"/>
</dbReference>
<protein>
    <submittedName>
        <fullName evidence="2">Zn-dependent hydrolase</fullName>
    </submittedName>
</protein>
<dbReference type="STRING" id="223184.AS25_01035"/>
<reference evidence="2 3" key="1">
    <citation type="submission" date="2014-09" db="EMBL/GenBank/DDBJ databases">
        <title>High-quality draft genome sequence of Kocuria marina SO9-6, an actinobacterium isolated from a copper mine.</title>
        <authorList>
            <person name="Castro D.B."/>
            <person name="Pereira L.B."/>
            <person name="Silva M.V."/>
            <person name="Silva B.P."/>
            <person name="Zanardi B.R."/>
            <person name="Carlos C."/>
            <person name="Belgini D.R."/>
            <person name="Limache E.G."/>
            <person name="Lacerda G.V."/>
            <person name="Nery M.B."/>
            <person name="Gomes M.B."/>
            <person name="Souza S."/>
            <person name="Silva T.M."/>
            <person name="Rodrigues V.D."/>
            <person name="Paulino L.C."/>
            <person name="Vicentini R."/>
            <person name="Ferraz L.F."/>
            <person name="Ottoboni L.M."/>
        </authorList>
    </citation>
    <scope>NUCLEOTIDE SEQUENCE [LARGE SCALE GENOMIC DNA]</scope>
    <source>
        <strain evidence="2 3">SO9-6</strain>
    </source>
</reference>
<dbReference type="Pfam" id="PF00753">
    <property type="entry name" value="Lactamase_B"/>
    <property type="match status" value="1"/>
</dbReference>
<sequence length="247" mass="26205">MFLRDVAPGIHMIQNHNVNCYVLEDSDGLTVVDAGLPRVWNELGWAVRELGHAPEDIKALVLTHAHFDHVGVAAKLVDRLGIPVYAHQRDKHLAAHPYSYAHENPTAVYPLRHPRAVPILASMIAGGAAMVRGVTVTRELTAGETVPVPGRPRVVFTAGHTYGHCALYVPTADAVISGDALVTLDPYSGLTGPRIVARAATADSAMAVESLAALEVTGATLVLPGHGDPWREGVGRAVELARENGVA</sequence>
<dbReference type="Gene3D" id="3.60.15.10">
    <property type="entry name" value="Ribonuclease Z/Hydroxyacylglutathione hydrolase-like"/>
    <property type="match status" value="1"/>
</dbReference>
<feature type="domain" description="Metallo-beta-lactamase" evidence="1">
    <location>
        <begin position="17"/>
        <end position="226"/>
    </location>
</feature>
<dbReference type="SUPFAM" id="SSF56281">
    <property type="entry name" value="Metallo-hydrolase/oxidoreductase"/>
    <property type="match status" value="1"/>
</dbReference>
<evidence type="ECO:0000313" key="2">
    <source>
        <dbReference type="EMBL" id="KHE75444.1"/>
    </source>
</evidence>
<keyword evidence="2" id="KW-0378">Hydrolase</keyword>
<dbReference type="PANTHER" id="PTHR42951:SF17">
    <property type="entry name" value="METALLO-BETA-LACTAMASE DOMAIN-CONTAINING PROTEIN"/>
    <property type="match status" value="1"/>
</dbReference>
<dbReference type="InterPro" id="IPR050855">
    <property type="entry name" value="NDM-1-like"/>
</dbReference>
<dbReference type="GO" id="GO:0016787">
    <property type="term" value="F:hydrolase activity"/>
    <property type="evidence" value="ECO:0007669"/>
    <property type="project" value="UniProtKB-KW"/>
</dbReference>